<name>A0AAV4Y646_CAEEX</name>
<evidence type="ECO:0000313" key="1">
    <source>
        <dbReference type="EMBL" id="GIZ01925.1"/>
    </source>
</evidence>
<protein>
    <submittedName>
        <fullName evidence="1">Uncharacterized protein</fullName>
    </submittedName>
</protein>
<evidence type="ECO:0000313" key="2">
    <source>
        <dbReference type="Proteomes" id="UP001054945"/>
    </source>
</evidence>
<comment type="caution">
    <text evidence="1">The sequence shown here is derived from an EMBL/GenBank/DDBJ whole genome shotgun (WGS) entry which is preliminary data.</text>
</comment>
<keyword evidence="2" id="KW-1185">Reference proteome</keyword>
<sequence>MLKYQKCQVQKTKDGDLRGVGILAGVCLGNELLKHFFVRLTFDSEGRHHSVKSPDLFNYVFITPQLLLIPLYTEESIDGVLLLNCLSFSGRASLCGTILEIGLQKLARFFFIVLS</sequence>
<gene>
    <name evidence="1" type="ORF">CEXT_149001</name>
</gene>
<accession>A0AAV4Y646</accession>
<organism evidence="1 2">
    <name type="scientific">Caerostris extrusa</name>
    <name type="common">Bark spider</name>
    <name type="synonym">Caerostris bankana</name>
    <dbReference type="NCBI Taxonomy" id="172846"/>
    <lineage>
        <taxon>Eukaryota</taxon>
        <taxon>Metazoa</taxon>
        <taxon>Ecdysozoa</taxon>
        <taxon>Arthropoda</taxon>
        <taxon>Chelicerata</taxon>
        <taxon>Arachnida</taxon>
        <taxon>Araneae</taxon>
        <taxon>Araneomorphae</taxon>
        <taxon>Entelegynae</taxon>
        <taxon>Araneoidea</taxon>
        <taxon>Araneidae</taxon>
        <taxon>Caerostris</taxon>
    </lineage>
</organism>
<proteinExistence type="predicted"/>
<dbReference type="EMBL" id="BPLR01018737">
    <property type="protein sequence ID" value="GIZ01925.1"/>
    <property type="molecule type" value="Genomic_DNA"/>
</dbReference>
<reference evidence="1 2" key="1">
    <citation type="submission" date="2021-06" db="EMBL/GenBank/DDBJ databases">
        <title>Caerostris extrusa draft genome.</title>
        <authorList>
            <person name="Kono N."/>
            <person name="Arakawa K."/>
        </authorList>
    </citation>
    <scope>NUCLEOTIDE SEQUENCE [LARGE SCALE GENOMIC DNA]</scope>
</reference>
<dbReference type="Proteomes" id="UP001054945">
    <property type="component" value="Unassembled WGS sequence"/>
</dbReference>
<dbReference type="AlphaFoldDB" id="A0AAV4Y646"/>